<keyword evidence="1" id="KW-0233">DNA recombination</keyword>
<sequence>MVHAYAAHCVVQGMAPGHLENIFSAIRVVFRAMGKDIGRTCSNRQLGLPHRSRKGTRRAQSPGEIEALIERAKRIDQGLALLIPLARNLGLRRKEALMCGKDLQMWYDALTSGKTVLEVLRGCKGGRHRQVEILEDRRAQTIEVIAAALAYARAHNYELITGRAGTLKSAMNRFTALLRKAGMVGEKSFHSLRYGFALQLALQILDRGVSPYDTLVRLSASLGHGPSRVAMVCNVYCQPIAHLFKGCLAAAKRQRRSPGPATKLPRAAARLAAKLRHARLSGFPVGRMD</sequence>
<comment type="caution">
    <text evidence="3">The sequence shown here is derived from an EMBL/GenBank/DDBJ whole genome shotgun (WGS) entry which is preliminary data.</text>
</comment>
<gene>
    <name evidence="3" type="ORF">WQE_15789</name>
</gene>
<dbReference type="RefSeq" id="WP_007582421.1">
    <property type="nucleotide sequence ID" value="NZ_AKAU01000083.1"/>
</dbReference>
<reference evidence="3 4" key="1">
    <citation type="journal article" date="2012" name="J. Bacteriol.">
        <title>Draft Genome Sequence of the Soil Bacterium Burkholderia terrae Strain BS001, Which Interacts with Fungal Surface Structures.</title>
        <authorList>
            <person name="Nazir R."/>
            <person name="Hansen M.A."/>
            <person name="Sorensen S."/>
            <person name="van Elsas J.D."/>
        </authorList>
    </citation>
    <scope>NUCLEOTIDE SEQUENCE [LARGE SCALE GENOMIC DNA]</scope>
    <source>
        <strain evidence="3 4">BS001</strain>
    </source>
</reference>
<dbReference type="PROSITE" id="PS51898">
    <property type="entry name" value="TYR_RECOMBINASE"/>
    <property type="match status" value="1"/>
</dbReference>
<dbReference type="EMBL" id="AKAU01000083">
    <property type="protein sequence ID" value="EIN00109.1"/>
    <property type="molecule type" value="Genomic_DNA"/>
</dbReference>
<dbReference type="Proteomes" id="UP000004980">
    <property type="component" value="Unassembled WGS sequence"/>
</dbReference>
<evidence type="ECO:0000313" key="4">
    <source>
        <dbReference type="Proteomes" id="UP000004980"/>
    </source>
</evidence>
<dbReference type="InterPro" id="IPR013762">
    <property type="entry name" value="Integrase-like_cat_sf"/>
</dbReference>
<keyword evidence="4" id="KW-1185">Reference proteome</keyword>
<dbReference type="InterPro" id="IPR011010">
    <property type="entry name" value="DNA_brk_join_enz"/>
</dbReference>
<protein>
    <recommendedName>
        <fullName evidence="2">Tyr recombinase domain-containing protein</fullName>
    </recommendedName>
</protein>
<proteinExistence type="predicted"/>
<evidence type="ECO:0000259" key="2">
    <source>
        <dbReference type="PROSITE" id="PS51898"/>
    </source>
</evidence>
<dbReference type="InterPro" id="IPR002104">
    <property type="entry name" value="Integrase_catalytic"/>
</dbReference>
<evidence type="ECO:0000313" key="3">
    <source>
        <dbReference type="EMBL" id="EIN00109.1"/>
    </source>
</evidence>
<accession>A0ABN0FMW2</accession>
<dbReference type="SUPFAM" id="SSF56349">
    <property type="entry name" value="DNA breaking-rejoining enzymes"/>
    <property type="match status" value="1"/>
</dbReference>
<dbReference type="InterPro" id="IPR024456">
    <property type="entry name" value="Integrase_catalytic_putative"/>
</dbReference>
<dbReference type="Pfam" id="PF12835">
    <property type="entry name" value="Integrase_1"/>
    <property type="match status" value="1"/>
</dbReference>
<organism evidence="3 4">
    <name type="scientific">Paraburkholderia hospita</name>
    <dbReference type="NCBI Taxonomy" id="169430"/>
    <lineage>
        <taxon>Bacteria</taxon>
        <taxon>Pseudomonadati</taxon>
        <taxon>Pseudomonadota</taxon>
        <taxon>Betaproteobacteria</taxon>
        <taxon>Burkholderiales</taxon>
        <taxon>Burkholderiaceae</taxon>
        <taxon>Paraburkholderia</taxon>
    </lineage>
</organism>
<evidence type="ECO:0000256" key="1">
    <source>
        <dbReference type="ARBA" id="ARBA00023172"/>
    </source>
</evidence>
<dbReference type="Gene3D" id="1.10.443.10">
    <property type="entry name" value="Intergrase catalytic core"/>
    <property type="match status" value="1"/>
</dbReference>
<feature type="domain" description="Tyr recombinase" evidence="2">
    <location>
        <begin position="55"/>
        <end position="253"/>
    </location>
</feature>
<name>A0ABN0FMW2_9BURK</name>